<name>A0A5Q0M3H7_VARPD</name>
<dbReference type="PANTHER" id="PTHR44688">
    <property type="entry name" value="DNA-BINDING TRANSCRIPTIONAL ACTIVATOR DEVR_DOSR"/>
    <property type="match status" value="1"/>
</dbReference>
<evidence type="ECO:0000313" key="7">
    <source>
        <dbReference type="Proteomes" id="UP000326780"/>
    </source>
</evidence>
<feature type="region of interest" description="Disordered" evidence="4">
    <location>
        <begin position="1"/>
        <end position="28"/>
    </location>
</feature>
<dbReference type="Pfam" id="PF00196">
    <property type="entry name" value="GerE"/>
    <property type="match status" value="1"/>
</dbReference>
<keyword evidence="1" id="KW-0805">Transcription regulation</keyword>
<gene>
    <name evidence="6" type="ORF">GFK26_15270</name>
</gene>
<proteinExistence type="predicted"/>
<dbReference type="PRINTS" id="PR00038">
    <property type="entry name" value="HTHLUXR"/>
</dbReference>
<dbReference type="InterPro" id="IPR016032">
    <property type="entry name" value="Sig_transdc_resp-reg_C-effctor"/>
</dbReference>
<dbReference type="SUPFAM" id="SSF48452">
    <property type="entry name" value="TPR-like"/>
    <property type="match status" value="1"/>
</dbReference>
<dbReference type="EMBL" id="CP045644">
    <property type="protein sequence ID" value="QFZ84016.1"/>
    <property type="molecule type" value="Genomic_DNA"/>
</dbReference>
<evidence type="ECO:0000256" key="2">
    <source>
        <dbReference type="ARBA" id="ARBA00023125"/>
    </source>
</evidence>
<dbReference type="CDD" id="cd06170">
    <property type="entry name" value="LuxR_C_like"/>
    <property type="match status" value="1"/>
</dbReference>
<dbReference type="SUPFAM" id="SSF46894">
    <property type="entry name" value="C-terminal effector domain of the bipartite response regulators"/>
    <property type="match status" value="1"/>
</dbReference>
<dbReference type="PROSITE" id="PS50043">
    <property type="entry name" value="HTH_LUXR_2"/>
    <property type="match status" value="1"/>
</dbReference>
<dbReference type="Proteomes" id="UP000326780">
    <property type="component" value="Chromosome"/>
</dbReference>
<dbReference type="Pfam" id="PF17874">
    <property type="entry name" value="TPR_MalT"/>
    <property type="match status" value="1"/>
</dbReference>
<feature type="region of interest" description="Disordered" evidence="4">
    <location>
        <begin position="851"/>
        <end position="873"/>
    </location>
</feature>
<dbReference type="Gene3D" id="1.10.10.10">
    <property type="entry name" value="Winged helix-like DNA-binding domain superfamily/Winged helix DNA-binding domain"/>
    <property type="match status" value="1"/>
</dbReference>
<dbReference type="SUPFAM" id="SSF52540">
    <property type="entry name" value="P-loop containing nucleoside triphosphate hydrolases"/>
    <property type="match status" value="1"/>
</dbReference>
<dbReference type="SMART" id="SM00421">
    <property type="entry name" value="HTH_LUXR"/>
    <property type="match status" value="1"/>
</dbReference>
<dbReference type="Gene3D" id="3.40.50.300">
    <property type="entry name" value="P-loop containing nucleotide triphosphate hydrolases"/>
    <property type="match status" value="1"/>
</dbReference>
<keyword evidence="2" id="KW-0238">DNA-binding</keyword>
<evidence type="ECO:0000256" key="1">
    <source>
        <dbReference type="ARBA" id="ARBA00023015"/>
    </source>
</evidence>
<evidence type="ECO:0000259" key="5">
    <source>
        <dbReference type="PROSITE" id="PS50043"/>
    </source>
</evidence>
<dbReference type="AlphaFoldDB" id="A0A5Q0M3H7"/>
<feature type="domain" description="HTH luxR-type" evidence="5">
    <location>
        <begin position="871"/>
        <end position="936"/>
    </location>
</feature>
<sequence length="943" mass="104064">MQPPLPSSPSHAAQGVAPDTHTIAGDSHLAPRGATRVVARERLLARLTEARHRRCVVLQGPAGCGKSATLVAWRQALLLLGFDVAWLSLGADDDELTRWLDSLVASLKQVDPAIAREAAMLGGRGTDTEAVERTIICLLHGIAAHPRELTLVVDDLHHIGCERIHEALQCLLDYAPPNLHLVLLSRTAVPLSLARLRDQELVLELHQGDLRFTLAESGQFLKAQLGEIAARDARHLHELTDGWVAGLLLFSNLRKRKKQQARGDPPAEAPVREHVHNAGAFAQYFEREVLSHLSAAEIELLVRAAVCSRFCAPLCTVLTEPPLQQTDVVTLLARLESDNLFIVPLEGAEREPWYRLHPLLRETLLERFRALSEMQRHRVHTAAWQWFHAHGHIEDAVRHAVAAGEPAAAADMVQQSAKLLFSQGDLRQVVRLVRLLPAEQVQARPALRIWTLRMQLYAREFEAAAAGIERLQADIAPDDIVSRNALFLLRGVLALQSDDTDAAMAILPQLLQPPAEADGMALGAHRMLLSWLYMHRGEYERARSVQLDATPLLFEGSPLTGTTIGSLGGRCMVGFSYALEGQMIQVERICRDVLHKAEQRDDAHTDPACFATALLGDVLYEHNDAEGAIKLLEDRLDILERVSIPDSVLKVLTVLSAAHWVAGHPLDTFACLDRLEEYAVQLGLDRLLAHALAERVHRHLQCGELDAADACLARLDTVDARHRPAGPSARDEIHAVTAHAHVRWCIANEDLHGAAARLEPLIALCDARGWQRRVALLRLQNAFVDFRRQRVDAARRHMTVALRQGHRLGLVRSLLDTDPDALQLIGEIEQGEPLDPVLSFYVARLAAAQRTPARDASTPPAGTQRAPQTAPGLQGLDLSEREAEVLRLLAQALPNKKIARMLGLSPETVKWHLRKIYGKLGVASRDEAAARLRDLEWGGPDQA</sequence>
<protein>
    <submittedName>
        <fullName evidence="6">Helix-turn-helix transcriptional regulator</fullName>
    </submittedName>
</protein>
<dbReference type="InterPro" id="IPR027417">
    <property type="entry name" value="P-loop_NTPase"/>
</dbReference>
<dbReference type="InterPro" id="IPR041617">
    <property type="entry name" value="TPR_MalT"/>
</dbReference>
<dbReference type="InterPro" id="IPR059106">
    <property type="entry name" value="WHD_MalT"/>
</dbReference>
<dbReference type="GO" id="GO:0006355">
    <property type="term" value="P:regulation of DNA-templated transcription"/>
    <property type="evidence" value="ECO:0007669"/>
    <property type="project" value="InterPro"/>
</dbReference>
<dbReference type="Gene3D" id="1.25.40.10">
    <property type="entry name" value="Tetratricopeptide repeat domain"/>
    <property type="match status" value="1"/>
</dbReference>
<dbReference type="PANTHER" id="PTHR44688:SF16">
    <property type="entry name" value="DNA-BINDING TRANSCRIPTIONAL ACTIVATOR DEVR_DOSR"/>
    <property type="match status" value="1"/>
</dbReference>
<organism evidence="6 7">
    <name type="scientific">Variovorax paradoxus</name>
    <dbReference type="NCBI Taxonomy" id="34073"/>
    <lineage>
        <taxon>Bacteria</taxon>
        <taxon>Pseudomonadati</taxon>
        <taxon>Pseudomonadota</taxon>
        <taxon>Betaproteobacteria</taxon>
        <taxon>Burkholderiales</taxon>
        <taxon>Comamonadaceae</taxon>
        <taxon>Variovorax</taxon>
    </lineage>
</organism>
<accession>A0A5Q0M3H7</accession>
<evidence type="ECO:0000256" key="3">
    <source>
        <dbReference type="ARBA" id="ARBA00023163"/>
    </source>
</evidence>
<dbReference type="Pfam" id="PF25873">
    <property type="entry name" value="WHD_MalT"/>
    <property type="match status" value="1"/>
</dbReference>
<dbReference type="InterPro" id="IPR000792">
    <property type="entry name" value="Tscrpt_reg_LuxR_C"/>
</dbReference>
<dbReference type="GO" id="GO:0003677">
    <property type="term" value="F:DNA binding"/>
    <property type="evidence" value="ECO:0007669"/>
    <property type="project" value="UniProtKB-KW"/>
</dbReference>
<reference evidence="6 7" key="1">
    <citation type="submission" date="2019-10" db="EMBL/GenBank/DDBJ databases">
        <title>Complete genome sequence of Variovorax paradoxus 5C-2.</title>
        <authorList>
            <person name="Gogoleva N.E."/>
            <person name="Balkin A.S."/>
        </authorList>
    </citation>
    <scope>NUCLEOTIDE SEQUENCE [LARGE SCALE GENOMIC DNA]</scope>
    <source>
        <strain evidence="6 7">5C-2</strain>
    </source>
</reference>
<evidence type="ECO:0000256" key="4">
    <source>
        <dbReference type="SAM" id="MobiDB-lite"/>
    </source>
</evidence>
<dbReference type="InterPro" id="IPR011990">
    <property type="entry name" value="TPR-like_helical_dom_sf"/>
</dbReference>
<keyword evidence="3" id="KW-0804">Transcription</keyword>
<dbReference type="InterPro" id="IPR036388">
    <property type="entry name" value="WH-like_DNA-bd_sf"/>
</dbReference>
<evidence type="ECO:0000313" key="6">
    <source>
        <dbReference type="EMBL" id="QFZ84016.1"/>
    </source>
</evidence>
<dbReference type="RefSeq" id="WP_153282669.1">
    <property type="nucleotide sequence ID" value="NZ_CP045644.1"/>
</dbReference>